<proteinExistence type="predicted"/>
<feature type="region of interest" description="Disordered" evidence="1">
    <location>
        <begin position="255"/>
        <end position="277"/>
    </location>
</feature>
<dbReference type="EMBL" id="JAPEUV010000041">
    <property type="protein sequence ID" value="KAJ4337167.1"/>
    <property type="molecule type" value="Genomic_DNA"/>
</dbReference>
<feature type="compositionally biased region" description="Basic and acidic residues" evidence="1">
    <location>
        <begin position="95"/>
        <end position="113"/>
    </location>
</feature>
<gene>
    <name evidence="2" type="ORF">N0V87_004838</name>
</gene>
<dbReference type="Proteomes" id="UP001140562">
    <property type="component" value="Unassembled WGS sequence"/>
</dbReference>
<sequence>MPHLKAVTRLLSHHLNSHKTIANETFANETITNAPFRRLARLITYTTMARKSAMPVAPPLQQDVVASTPQENAPKQLAFNKIGGYNQRLVRTKQERRAHEVDMNPSQRKSECRRSKREKKALARRTEAAAKDKALNTTVRERELARKNDDMWATYRTLVESCSPTREDFISMATSADVKASKDAISSVKQLVRDHRSLVQHVLQASCVTDNDLEKQQEHATRAYSLLPSLSLAQLASAFPIPSAFDVADQMSTSDGEIISDNADGSDSESDTPPTGRDWPCLDEACTAIHRLYLHPRRHLKLYNHRL</sequence>
<organism evidence="2 3">
    <name type="scientific">Didymella glomerata</name>
    <dbReference type="NCBI Taxonomy" id="749621"/>
    <lineage>
        <taxon>Eukaryota</taxon>
        <taxon>Fungi</taxon>
        <taxon>Dikarya</taxon>
        <taxon>Ascomycota</taxon>
        <taxon>Pezizomycotina</taxon>
        <taxon>Dothideomycetes</taxon>
        <taxon>Pleosporomycetidae</taxon>
        <taxon>Pleosporales</taxon>
        <taxon>Pleosporineae</taxon>
        <taxon>Didymellaceae</taxon>
        <taxon>Didymella</taxon>
    </lineage>
</organism>
<keyword evidence="3" id="KW-1185">Reference proteome</keyword>
<accession>A0A9W9C1F5</accession>
<evidence type="ECO:0000313" key="3">
    <source>
        <dbReference type="Proteomes" id="UP001140562"/>
    </source>
</evidence>
<evidence type="ECO:0000256" key="1">
    <source>
        <dbReference type="SAM" id="MobiDB-lite"/>
    </source>
</evidence>
<feature type="region of interest" description="Disordered" evidence="1">
    <location>
        <begin position="95"/>
        <end position="118"/>
    </location>
</feature>
<comment type="caution">
    <text evidence="2">The sequence shown here is derived from an EMBL/GenBank/DDBJ whole genome shotgun (WGS) entry which is preliminary data.</text>
</comment>
<protein>
    <submittedName>
        <fullName evidence="2">Uncharacterized protein</fullName>
    </submittedName>
</protein>
<dbReference type="AlphaFoldDB" id="A0A9W9C1F5"/>
<evidence type="ECO:0000313" key="2">
    <source>
        <dbReference type="EMBL" id="KAJ4337167.1"/>
    </source>
</evidence>
<reference evidence="2" key="1">
    <citation type="submission" date="2022-10" db="EMBL/GenBank/DDBJ databases">
        <title>Tapping the CABI collections for fungal endophytes: first genome assemblies for Collariella, Neodidymelliopsis, Ascochyta clinopodiicola, Didymella pomorum, Didymosphaeria variabile, Neocosmospora piperis and Neocucurbitaria cava.</title>
        <authorList>
            <person name="Hill R."/>
        </authorList>
    </citation>
    <scope>NUCLEOTIDE SEQUENCE</scope>
    <source>
        <strain evidence="2">IMI 360193</strain>
    </source>
</reference>
<name>A0A9W9C1F5_9PLEO</name>